<dbReference type="OrthoDB" id="3853857at2759"/>
<evidence type="ECO:0000259" key="5">
    <source>
        <dbReference type="PROSITE" id="PS50146"/>
    </source>
</evidence>
<keyword evidence="2" id="KW-0547">Nucleotide-binding</keyword>
<evidence type="ECO:0000313" key="6">
    <source>
        <dbReference type="EMBL" id="RCK63029.1"/>
    </source>
</evidence>
<dbReference type="InterPro" id="IPR017438">
    <property type="entry name" value="ATP-NAD_kinase_N"/>
</dbReference>
<evidence type="ECO:0000256" key="3">
    <source>
        <dbReference type="ARBA" id="ARBA00022777"/>
    </source>
</evidence>
<dbReference type="InterPro" id="IPR016064">
    <property type="entry name" value="NAD/diacylglycerol_kinase_sf"/>
</dbReference>
<sequence>MSSASFTKSSLVNIQTKSALASQSLIYHKKDLIRANVTLDSGIHLLEQLPPDSQPSESVLDVIYNCCKGQDTPPYDESIIPFKYVINAEPIALTETDSEDDEQCHLVEVTYALPFKDKERDLRISKVKLEIENKNDLPPSIPKFILSSAYNNSITRPSVLVLINPHGGKGQAKSIYKKEILPVLQAAKVKITYVETQFHGHATQVARDLDVDLYDIIVCCSGDGIPHEVINGFYSRPDKGVLAFNKVAVTQLPCGSGNALSLSTHGTGNASVATFQMLKAHRAKMDLMAVTQGTGPTKTTKLSFLSQCYGVIADSDIGTEHLRWMGPIRFEIGVAQKVFFGATYPCDLYVKYKIDNKAEIINHVNDYLTNQSSDGKNLPEVTEENLRVLGPDLSQPVPQDWTRIPDHLAHNLNILYVGNMPYVSADAQFFPAALPSDGAMDMILTDSTSSAFKTASILMAVEKGTHIDDERVHHSKVSSYRLIPNVRDHGRHFISIDGENFPFEAFQVEVLPGVLTGLLQDGNFVETSVTK</sequence>
<dbReference type="PROSITE" id="PS50146">
    <property type="entry name" value="DAGK"/>
    <property type="match status" value="1"/>
</dbReference>
<dbReference type="InterPro" id="IPR001206">
    <property type="entry name" value="Diacylglycerol_kinase_cat_dom"/>
</dbReference>
<proteinExistence type="predicted"/>
<dbReference type="PANTHER" id="PTHR12358:SF31">
    <property type="entry name" value="ACYLGLYCEROL KINASE, MITOCHONDRIAL"/>
    <property type="match status" value="1"/>
</dbReference>
<dbReference type="GO" id="GO:0001727">
    <property type="term" value="F:lipid kinase activity"/>
    <property type="evidence" value="ECO:0007669"/>
    <property type="project" value="TreeGrafter"/>
</dbReference>
<dbReference type="Gene3D" id="2.60.200.40">
    <property type="match status" value="1"/>
</dbReference>
<dbReference type="GO" id="GO:0016020">
    <property type="term" value="C:membrane"/>
    <property type="evidence" value="ECO:0007669"/>
    <property type="project" value="TreeGrafter"/>
</dbReference>
<dbReference type="GO" id="GO:0005737">
    <property type="term" value="C:cytoplasm"/>
    <property type="evidence" value="ECO:0007669"/>
    <property type="project" value="TreeGrafter"/>
</dbReference>
<comment type="caution">
    <text evidence="6">The sequence shown here is derived from an EMBL/GenBank/DDBJ whole genome shotgun (WGS) entry which is preliminary data.</text>
</comment>
<name>A0A367YBQ0_9ASCO</name>
<dbReference type="GO" id="GO:0005524">
    <property type="term" value="F:ATP binding"/>
    <property type="evidence" value="ECO:0007669"/>
    <property type="project" value="UniProtKB-KW"/>
</dbReference>
<reference evidence="6 7" key="1">
    <citation type="submission" date="2018-06" db="EMBL/GenBank/DDBJ databases">
        <title>Whole genome sequencing of Candida tropicalis (genome annotated by CSBL at Korea University).</title>
        <authorList>
            <person name="Ahn J."/>
        </authorList>
    </citation>
    <scope>NUCLEOTIDE SEQUENCE [LARGE SCALE GENOMIC DNA]</scope>
    <source>
        <strain evidence="6 7">ATCC 20962</strain>
    </source>
</reference>
<dbReference type="EMBL" id="QLNQ01000024">
    <property type="protein sequence ID" value="RCK63029.1"/>
    <property type="molecule type" value="Genomic_DNA"/>
</dbReference>
<dbReference type="InterPro" id="IPR045540">
    <property type="entry name" value="YegS/DAGK_C"/>
</dbReference>
<dbReference type="Pfam" id="PF00781">
    <property type="entry name" value="DAGK_cat"/>
    <property type="match status" value="1"/>
</dbReference>
<keyword evidence="7" id="KW-1185">Reference proteome</keyword>
<keyword evidence="4" id="KW-0067">ATP-binding</keyword>
<dbReference type="SMART" id="SM00046">
    <property type="entry name" value="DAGKc"/>
    <property type="match status" value="1"/>
</dbReference>
<evidence type="ECO:0000256" key="1">
    <source>
        <dbReference type="ARBA" id="ARBA00022679"/>
    </source>
</evidence>
<feature type="domain" description="DAGKc" evidence="5">
    <location>
        <begin position="154"/>
        <end position="294"/>
    </location>
</feature>
<dbReference type="STRING" id="5486.A0A367YBQ0"/>
<dbReference type="Proteomes" id="UP000253472">
    <property type="component" value="Unassembled WGS sequence"/>
</dbReference>
<dbReference type="SUPFAM" id="SSF111331">
    <property type="entry name" value="NAD kinase/diacylglycerol kinase-like"/>
    <property type="match status" value="1"/>
</dbReference>
<accession>A0A367YBQ0</accession>
<evidence type="ECO:0000256" key="2">
    <source>
        <dbReference type="ARBA" id="ARBA00022741"/>
    </source>
</evidence>
<evidence type="ECO:0000256" key="4">
    <source>
        <dbReference type="ARBA" id="ARBA00022840"/>
    </source>
</evidence>
<dbReference type="InterPro" id="IPR050187">
    <property type="entry name" value="Lipid_Phosphate_FormReg"/>
</dbReference>
<evidence type="ECO:0000313" key="7">
    <source>
        <dbReference type="Proteomes" id="UP000253472"/>
    </source>
</evidence>
<dbReference type="Gene3D" id="3.40.50.10330">
    <property type="entry name" value="Probable inorganic polyphosphate/atp-NAD kinase, domain 1"/>
    <property type="match status" value="1"/>
</dbReference>
<dbReference type="AlphaFoldDB" id="A0A367YBQ0"/>
<keyword evidence="3 6" id="KW-0418">Kinase</keyword>
<protein>
    <submittedName>
        <fullName evidence="6">Sphingoid long chain base kinase 5</fullName>
    </submittedName>
</protein>
<dbReference type="Pfam" id="PF19279">
    <property type="entry name" value="YegS_C"/>
    <property type="match status" value="1"/>
</dbReference>
<organism evidence="6 7">
    <name type="scientific">Candida viswanathii</name>
    <dbReference type="NCBI Taxonomy" id="5486"/>
    <lineage>
        <taxon>Eukaryota</taxon>
        <taxon>Fungi</taxon>
        <taxon>Dikarya</taxon>
        <taxon>Ascomycota</taxon>
        <taxon>Saccharomycotina</taxon>
        <taxon>Pichiomycetes</taxon>
        <taxon>Debaryomycetaceae</taxon>
        <taxon>Candida/Lodderomyces clade</taxon>
        <taxon>Candida</taxon>
    </lineage>
</organism>
<gene>
    <name evidence="6" type="primary">LCB5</name>
    <name evidence="6" type="ORF">Cantr_09843</name>
</gene>
<keyword evidence="1" id="KW-0808">Transferase</keyword>
<dbReference type="PANTHER" id="PTHR12358">
    <property type="entry name" value="SPHINGOSINE KINASE"/>
    <property type="match status" value="1"/>
</dbReference>
<dbReference type="GO" id="GO:0046512">
    <property type="term" value="P:sphingosine biosynthetic process"/>
    <property type="evidence" value="ECO:0007669"/>
    <property type="project" value="TreeGrafter"/>
</dbReference>